<organism evidence="8 9">
    <name type="scientific">Thalassobaculum litoreum DSM 18839</name>
    <dbReference type="NCBI Taxonomy" id="1123362"/>
    <lineage>
        <taxon>Bacteria</taxon>
        <taxon>Pseudomonadati</taxon>
        <taxon>Pseudomonadota</taxon>
        <taxon>Alphaproteobacteria</taxon>
        <taxon>Rhodospirillales</taxon>
        <taxon>Thalassobaculaceae</taxon>
        <taxon>Thalassobaculum</taxon>
    </lineage>
</organism>
<keyword evidence="9" id="KW-1185">Reference proteome</keyword>
<keyword evidence="3" id="KW-0813">Transport</keyword>
<dbReference type="InterPro" id="IPR013563">
    <property type="entry name" value="Oligopep_ABC_C"/>
</dbReference>
<dbReference type="GO" id="GO:0005524">
    <property type="term" value="F:ATP binding"/>
    <property type="evidence" value="ECO:0007669"/>
    <property type="project" value="UniProtKB-KW"/>
</dbReference>
<dbReference type="InterPro" id="IPR003593">
    <property type="entry name" value="AAA+_ATPase"/>
</dbReference>
<dbReference type="InterPro" id="IPR003439">
    <property type="entry name" value="ABC_transporter-like_ATP-bd"/>
</dbReference>
<keyword evidence="4" id="KW-0547">Nucleotide-binding</keyword>
<dbReference type="PROSITE" id="PS50893">
    <property type="entry name" value="ABC_TRANSPORTER_2"/>
    <property type="match status" value="1"/>
</dbReference>
<dbReference type="EMBL" id="FNBW01000011">
    <property type="protein sequence ID" value="SDG15767.1"/>
    <property type="molecule type" value="Genomic_DNA"/>
</dbReference>
<comment type="similarity">
    <text evidence="2">Belongs to the ABC transporter superfamily.</text>
</comment>
<protein>
    <submittedName>
        <fullName evidence="8">Peptide/nickel transport system ATP-binding protein</fullName>
    </submittedName>
</protein>
<dbReference type="SMART" id="SM00382">
    <property type="entry name" value="AAA"/>
    <property type="match status" value="1"/>
</dbReference>
<gene>
    <name evidence="8" type="ORF">SAMN05660686_03547</name>
</gene>
<evidence type="ECO:0000256" key="1">
    <source>
        <dbReference type="ARBA" id="ARBA00004417"/>
    </source>
</evidence>
<comment type="subcellular location">
    <subcellularLocation>
        <location evidence="1">Cell inner membrane</location>
        <topology evidence="1">Peripheral membrane protein</topology>
    </subcellularLocation>
</comment>
<evidence type="ECO:0000313" key="8">
    <source>
        <dbReference type="EMBL" id="SDG15767.1"/>
    </source>
</evidence>
<name>A0A8G2BK46_9PROT</name>
<accession>A0A8G2BK46</accession>
<dbReference type="PANTHER" id="PTHR43776">
    <property type="entry name" value="TRANSPORT ATP-BINDING PROTEIN"/>
    <property type="match status" value="1"/>
</dbReference>
<dbReference type="AlphaFoldDB" id="A0A8G2BK46"/>
<dbReference type="Pfam" id="PF00005">
    <property type="entry name" value="ABC_tran"/>
    <property type="match status" value="1"/>
</dbReference>
<dbReference type="Gene3D" id="3.40.50.300">
    <property type="entry name" value="P-loop containing nucleotide triphosphate hydrolases"/>
    <property type="match status" value="1"/>
</dbReference>
<dbReference type="Pfam" id="PF08352">
    <property type="entry name" value="oligo_HPY"/>
    <property type="match status" value="1"/>
</dbReference>
<dbReference type="FunFam" id="3.40.50.300:FF:000016">
    <property type="entry name" value="Oligopeptide ABC transporter ATP-binding component"/>
    <property type="match status" value="1"/>
</dbReference>
<sequence length="359" mass="38589">MSAVLAEATEPDEPRPLLRVAGLARRFSLPRTSLFGPRPELTAVADVSFDLAAGETLAVVGESGCGKSTVGNLVLNLLSPSAGSIRFDGEDLASADDTRWRDRRRDLQLIFQDSRSALDPRLTVEAQVAEGLEIHKVATAADRKIMVAAMLEAVGLGGDLARRYPHELSGGQQQRAVIARALVLEPKLVVCDEPVAALDVSVQAQVVNLLRDLQRNLGLAYLFISHDLSLVRHVADRVAVMYLGRFVEVAECRDLFAAPAHPYARALIGAVPAARSRRGRLVRPLRLEGEPPSPMNPPSGCPLHPRCPFATDLCRTELPALRPRADGRSVACHHAEASQADGLEAQGGSDASQPLKVFP</sequence>
<comment type="caution">
    <text evidence="8">The sequence shown here is derived from an EMBL/GenBank/DDBJ whole genome shotgun (WGS) entry which is preliminary data.</text>
</comment>
<dbReference type="PROSITE" id="PS00211">
    <property type="entry name" value="ABC_TRANSPORTER_1"/>
    <property type="match status" value="1"/>
</dbReference>
<evidence type="ECO:0000256" key="2">
    <source>
        <dbReference type="ARBA" id="ARBA00005417"/>
    </source>
</evidence>
<dbReference type="GO" id="GO:0005886">
    <property type="term" value="C:plasma membrane"/>
    <property type="evidence" value="ECO:0007669"/>
    <property type="project" value="UniProtKB-SubCell"/>
</dbReference>
<dbReference type="SUPFAM" id="SSF52540">
    <property type="entry name" value="P-loop containing nucleoside triphosphate hydrolases"/>
    <property type="match status" value="1"/>
</dbReference>
<evidence type="ECO:0000256" key="6">
    <source>
        <dbReference type="SAM" id="MobiDB-lite"/>
    </source>
</evidence>
<evidence type="ECO:0000256" key="5">
    <source>
        <dbReference type="ARBA" id="ARBA00022840"/>
    </source>
</evidence>
<evidence type="ECO:0000256" key="3">
    <source>
        <dbReference type="ARBA" id="ARBA00022448"/>
    </source>
</evidence>
<dbReference type="Proteomes" id="UP000198615">
    <property type="component" value="Unassembled WGS sequence"/>
</dbReference>
<evidence type="ECO:0000313" key="9">
    <source>
        <dbReference type="Proteomes" id="UP000198615"/>
    </source>
</evidence>
<dbReference type="CDD" id="cd03257">
    <property type="entry name" value="ABC_NikE_OppD_transporters"/>
    <property type="match status" value="1"/>
</dbReference>
<dbReference type="GO" id="GO:0055085">
    <property type="term" value="P:transmembrane transport"/>
    <property type="evidence" value="ECO:0007669"/>
    <property type="project" value="UniProtKB-ARBA"/>
</dbReference>
<feature type="region of interest" description="Disordered" evidence="6">
    <location>
        <begin position="339"/>
        <end position="359"/>
    </location>
</feature>
<dbReference type="OrthoDB" id="37801at2"/>
<dbReference type="InterPro" id="IPR027417">
    <property type="entry name" value="P-loop_NTPase"/>
</dbReference>
<dbReference type="GO" id="GO:0015833">
    <property type="term" value="P:peptide transport"/>
    <property type="evidence" value="ECO:0007669"/>
    <property type="project" value="InterPro"/>
</dbReference>
<reference evidence="8 9" key="1">
    <citation type="submission" date="2016-10" db="EMBL/GenBank/DDBJ databases">
        <authorList>
            <person name="Varghese N."/>
            <person name="Submissions S."/>
        </authorList>
    </citation>
    <scope>NUCLEOTIDE SEQUENCE [LARGE SCALE GENOMIC DNA]</scope>
    <source>
        <strain evidence="8 9">DSM 18839</strain>
    </source>
</reference>
<dbReference type="GO" id="GO:0016887">
    <property type="term" value="F:ATP hydrolysis activity"/>
    <property type="evidence" value="ECO:0007669"/>
    <property type="project" value="InterPro"/>
</dbReference>
<dbReference type="InterPro" id="IPR017871">
    <property type="entry name" value="ABC_transporter-like_CS"/>
</dbReference>
<evidence type="ECO:0000256" key="4">
    <source>
        <dbReference type="ARBA" id="ARBA00022741"/>
    </source>
</evidence>
<evidence type="ECO:0000259" key="7">
    <source>
        <dbReference type="PROSITE" id="PS50893"/>
    </source>
</evidence>
<proteinExistence type="inferred from homology"/>
<dbReference type="PANTHER" id="PTHR43776:SF7">
    <property type="entry name" value="D,D-DIPEPTIDE TRANSPORT ATP-BINDING PROTEIN DDPF-RELATED"/>
    <property type="match status" value="1"/>
</dbReference>
<dbReference type="InterPro" id="IPR050319">
    <property type="entry name" value="ABC_transp_ATP-bind"/>
</dbReference>
<dbReference type="RefSeq" id="WP_093152360.1">
    <property type="nucleotide sequence ID" value="NZ_FNBW01000011.1"/>
</dbReference>
<keyword evidence="5 8" id="KW-0067">ATP-binding</keyword>
<feature type="domain" description="ABC transporter" evidence="7">
    <location>
        <begin position="18"/>
        <end position="268"/>
    </location>
</feature>
<dbReference type="NCBIfam" id="TIGR01727">
    <property type="entry name" value="oligo_HPY"/>
    <property type="match status" value="1"/>
</dbReference>